<evidence type="ECO:0000256" key="10">
    <source>
        <dbReference type="ARBA" id="ARBA00063968"/>
    </source>
</evidence>
<feature type="domain" description="F-box" evidence="11">
    <location>
        <begin position="47"/>
        <end position="84"/>
    </location>
</feature>
<comment type="function">
    <text evidence="9">Substrate recognition component of a SCF (SKP1-CUL1-F-box protein) E3 ubiquitin-protein ligase complex which mediates the ubiquitination and subsequent proteasomal degradation of target proteins. Acts as a positive regulator of the BMP signaling pathway. Required for dorsal/ventral pattern formation.</text>
</comment>
<dbReference type="Proteomes" id="UP000694548">
    <property type="component" value="Chromosome sgr12"/>
</dbReference>
<evidence type="ECO:0000256" key="3">
    <source>
        <dbReference type="ARBA" id="ARBA00022490"/>
    </source>
</evidence>
<evidence type="ECO:0000259" key="12">
    <source>
        <dbReference type="Pfam" id="PF25372"/>
    </source>
</evidence>
<keyword evidence="3" id="KW-0963">Cytoplasm</keyword>
<evidence type="ECO:0000256" key="7">
    <source>
        <dbReference type="ARBA" id="ARBA00038495"/>
    </source>
</evidence>
<evidence type="ECO:0000256" key="5">
    <source>
        <dbReference type="ARBA" id="ARBA00022737"/>
    </source>
</evidence>
<dbReference type="FunFam" id="3.80.10.10:FF:000113">
    <property type="entry name" value="F-box/LRR-repeat protein 15 isoform X1"/>
    <property type="match status" value="1"/>
</dbReference>
<dbReference type="Gene3D" id="3.80.10.10">
    <property type="entry name" value="Ribonuclease Inhibitor"/>
    <property type="match status" value="1"/>
</dbReference>
<evidence type="ECO:0000256" key="8">
    <source>
        <dbReference type="ARBA" id="ARBA00040698"/>
    </source>
</evidence>
<keyword evidence="6" id="KW-0833">Ubl conjugation pathway</keyword>
<dbReference type="InterPro" id="IPR032675">
    <property type="entry name" value="LRR_dom_sf"/>
</dbReference>
<dbReference type="SUPFAM" id="SSF81383">
    <property type="entry name" value="F-box domain"/>
    <property type="match status" value="1"/>
</dbReference>
<keyword evidence="14" id="KW-1185">Reference proteome</keyword>
<dbReference type="Pfam" id="PF25372">
    <property type="entry name" value="DUF7885"/>
    <property type="match status" value="1"/>
</dbReference>
<evidence type="ECO:0000256" key="4">
    <source>
        <dbReference type="ARBA" id="ARBA00022614"/>
    </source>
</evidence>
<name>A0A8C6LAH4_NOTFU</name>
<dbReference type="GO" id="GO:0005737">
    <property type="term" value="C:cytoplasm"/>
    <property type="evidence" value="ECO:0007669"/>
    <property type="project" value="UniProtKB-SubCell"/>
</dbReference>
<evidence type="ECO:0000313" key="13">
    <source>
        <dbReference type="Ensembl" id="ENSNFUP00015018156.1"/>
    </source>
</evidence>
<dbReference type="CDD" id="cd22126">
    <property type="entry name" value="F-box_FBXL15"/>
    <property type="match status" value="1"/>
</dbReference>
<feature type="domain" description="F-box/LRR-repeat protein 15-like leucin rich repeat" evidence="12">
    <location>
        <begin position="134"/>
        <end position="288"/>
    </location>
</feature>
<evidence type="ECO:0000256" key="6">
    <source>
        <dbReference type="ARBA" id="ARBA00022786"/>
    </source>
</evidence>
<dbReference type="InterPro" id="IPR036047">
    <property type="entry name" value="F-box-like_dom_sf"/>
</dbReference>
<dbReference type="Pfam" id="PF00646">
    <property type="entry name" value="F-box"/>
    <property type="match status" value="1"/>
</dbReference>
<sequence>MRVRCGRGDRQRFLVLGWSTFLFRGRARDTGQAGAARAERRCLQCQLLDLPWEDVLVPHILSHLPLQQLVSLQRVSKQFHSLVQVFLANCRTLFSCFQIGPCIPKEAFCTMLKDNKVLQNLSLQNCSDWVSDKELLPVIGQNQHLQRVDMSGCACLTRHSLVAVSLSCMHLQHLGLAHCEWVDSLSLRSLADHCGGLQSIDLTACRQLKDDAICYMARKCLKLKSLSLAVNANITDESVEEVAKNCRELERLDLTGCLRVRNQSIRTLAEYCPKLQSLMVNHCHNVTESSLDPLRKRNVVIDVEPPLQRALVLLQDVLGFAPFINLQI</sequence>
<reference evidence="13" key="2">
    <citation type="submission" date="2025-08" db="UniProtKB">
        <authorList>
            <consortium name="Ensembl"/>
        </authorList>
    </citation>
    <scope>IDENTIFICATION</scope>
</reference>
<dbReference type="GeneTree" id="ENSGT00940000160250"/>
<keyword evidence="4" id="KW-0433">Leucine-rich repeat</keyword>
<evidence type="ECO:0000259" key="11">
    <source>
        <dbReference type="Pfam" id="PF00646"/>
    </source>
</evidence>
<dbReference type="PANTHER" id="PTHR13382:SF7">
    <property type="entry name" value="LEUCINE-RICH REPEAT-CONTAINING PROTEIN"/>
    <property type="match status" value="1"/>
</dbReference>
<evidence type="ECO:0000256" key="2">
    <source>
        <dbReference type="ARBA" id="ARBA00004906"/>
    </source>
</evidence>
<dbReference type="InterPro" id="IPR050648">
    <property type="entry name" value="F-box_LRR-repeat"/>
</dbReference>
<reference evidence="13" key="3">
    <citation type="submission" date="2025-09" db="UniProtKB">
        <authorList>
            <consortium name="Ensembl"/>
        </authorList>
    </citation>
    <scope>IDENTIFICATION</scope>
</reference>
<comment type="subcellular location">
    <subcellularLocation>
        <location evidence="1">Cytoplasm</location>
    </subcellularLocation>
</comment>
<accession>A0A8C6LAH4</accession>
<dbReference type="SUPFAM" id="SSF52047">
    <property type="entry name" value="RNI-like"/>
    <property type="match status" value="1"/>
</dbReference>
<dbReference type="Ensembl" id="ENSNFUT00015018982.1">
    <property type="protein sequence ID" value="ENSNFUP00015018156.1"/>
    <property type="gene ID" value="ENSNFUG00015008660.1"/>
</dbReference>
<keyword evidence="5" id="KW-0677">Repeat</keyword>
<dbReference type="InterPro" id="IPR057207">
    <property type="entry name" value="FBXL15_LRR"/>
</dbReference>
<dbReference type="SMART" id="SM00367">
    <property type="entry name" value="LRR_CC"/>
    <property type="match status" value="6"/>
</dbReference>
<dbReference type="InterPro" id="IPR006553">
    <property type="entry name" value="Leu-rich_rpt_Cys-con_subtyp"/>
</dbReference>
<dbReference type="PANTHER" id="PTHR13382">
    <property type="entry name" value="MITOCHONDRIAL ATP SYNTHASE COUPLING FACTOR B"/>
    <property type="match status" value="1"/>
</dbReference>
<evidence type="ECO:0000256" key="9">
    <source>
        <dbReference type="ARBA" id="ARBA00059395"/>
    </source>
</evidence>
<evidence type="ECO:0000313" key="14">
    <source>
        <dbReference type="Proteomes" id="UP000694548"/>
    </source>
</evidence>
<comment type="similarity">
    <text evidence="7">Belongs to the FBXL15 family.</text>
</comment>
<gene>
    <name evidence="13" type="primary">FBXL15</name>
    <name evidence="13" type="synonym">fbxl15</name>
</gene>
<evidence type="ECO:0000256" key="1">
    <source>
        <dbReference type="ARBA" id="ARBA00004496"/>
    </source>
</evidence>
<dbReference type="InterPro" id="IPR001810">
    <property type="entry name" value="F-box_dom"/>
</dbReference>
<protein>
    <recommendedName>
        <fullName evidence="8">F-box/LRR-repeat protein 15</fullName>
    </recommendedName>
</protein>
<reference evidence="13" key="1">
    <citation type="submission" date="2014-08" db="EMBL/GenBank/DDBJ databases">
        <authorList>
            <person name="Senf B."/>
            <person name="Petzold A."/>
            <person name="Downie B.R."/>
            <person name="Koch P."/>
            <person name="Platzer M."/>
        </authorList>
    </citation>
    <scope>NUCLEOTIDE SEQUENCE [LARGE SCALE GENOMIC DNA]</scope>
    <source>
        <strain evidence="13">GRZ</strain>
    </source>
</reference>
<comment type="pathway">
    <text evidence="2">Protein modification; protein ubiquitination.</text>
</comment>
<proteinExistence type="inferred from homology"/>
<organism evidence="13 14">
    <name type="scientific">Nothobranchius furzeri</name>
    <name type="common">Turquoise killifish</name>
    <dbReference type="NCBI Taxonomy" id="105023"/>
    <lineage>
        <taxon>Eukaryota</taxon>
        <taxon>Metazoa</taxon>
        <taxon>Chordata</taxon>
        <taxon>Craniata</taxon>
        <taxon>Vertebrata</taxon>
        <taxon>Euteleostomi</taxon>
        <taxon>Actinopterygii</taxon>
        <taxon>Neopterygii</taxon>
        <taxon>Teleostei</taxon>
        <taxon>Neoteleostei</taxon>
        <taxon>Acanthomorphata</taxon>
        <taxon>Ovalentaria</taxon>
        <taxon>Atherinomorphae</taxon>
        <taxon>Cyprinodontiformes</taxon>
        <taxon>Nothobranchiidae</taxon>
        <taxon>Nothobranchius</taxon>
    </lineage>
</organism>
<dbReference type="AlphaFoldDB" id="A0A8C6LAH4"/>
<comment type="subunit">
    <text evidence="10">Part of the SCF (SKP1-CUL1-F-box) E3 ubiquitin-protein ligase complex SCF(FBXL15).</text>
</comment>